<proteinExistence type="predicted"/>
<feature type="non-terminal residue" evidence="1">
    <location>
        <position position="36"/>
    </location>
</feature>
<reference evidence="1" key="1">
    <citation type="submission" date="2013-07" db="EMBL/GenBank/DDBJ databases">
        <title>The genome of Eucalyptus grandis.</title>
        <authorList>
            <person name="Schmutz J."/>
            <person name="Hayes R."/>
            <person name="Myburg A."/>
            <person name="Tuskan G."/>
            <person name="Grattapaglia D."/>
            <person name="Rokhsar D.S."/>
        </authorList>
    </citation>
    <scope>NUCLEOTIDE SEQUENCE</scope>
    <source>
        <tissue evidence="1">Leaf extractions</tissue>
    </source>
</reference>
<dbReference type="AlphaFoldDB" id="A0A059BUF6"/>
<protein>
    <submittedName>
        <fullName evidence="1">Uncharacterized protein</fullName>
    </submittedName>
</protein>
<organism evidence="1">
    <name type="scientific">Eucalyptus grandis</name>
    <name type="common">Flooded gum</name>
    <dbReference type="NCBI Taxonomy" id="71139"/>
    <lineage>
        <taxon>Eukaryota</taxon>
        <taxon>Viridiplantae</taxon>
        <taxon>Streptophyta</taxon>
        <taxon>Embryophyta</taxon>
        <taxon>Tracheophyta</taxon>
        <taxon>Spermatophyta</taxon>
        <taxon>Magnoliopsida</taxon>
        <taxon>eudicotyledons</taxon>
        <taxon>Gunneridae</taxon>
        <taxon>Pentapetalae</taxon>
        <taxon>rosids</taxon>
        <taxon>malvids</taxon>
        <taxon>Myrtales</taxon>
        <taxon>Myrtaceae</taxon>
        <taxon>Myrtoideae</taxon>
        <taxon>Eucalypteae</taxon>
        <taxon>Eucalyptus</taxon>
    </lineage>
</organism>
<evidence type="ECO:0000313" key="1">
    <source>
        <dbReference type="EMBL" id="KCW69561.1"/>
    </source>
</evidence>
<dbReference type="Gramene" id="KCW69561">
    <property type="protein sequence ID" value="KCW69561"/>
    <property type="gene ID" value="EUGRSUZ_F029922"/>
</dbReference>
<accession>A0A059BUF6</accession>
<name>A0A059BUF6_EUCGR</name>
<sequence length="36" mass="4061">MVMHFSLGKLSTFMGTEESLTIEFFKEDSCPVFITG</sequence>
<dbReference type="EMBL" id="KK198758">
    <property type="protein sequence ID" value="KCW69561.1"/>
    <property type="molecule type" value="Genomic_DNA"/>
</dbReference>
<gene>
    <name evidence="1" type="ORF">EUGRSUZ_F029922</name>
</gene>
<dbReference type="InParanoid" id="A0A059BUF6"/>